<keyword evidence="8" id="KW-0807">Transducer</keyword>
<sequence>MLVRQAAWTFTLLTQIVAVVALPAIRLSGLSFPVAWGTSMVNGGEWMVKQVNDNPALLPNYSLEILWQDGGCDSLVGQRALYANWFRKSYHLLNGSTVSGIKTVGLIGPDCSPTSLAQAALAYNVRMPMISASSTFPSLSDRSQNPGFWRTIVPDSRLVEAFVATVRSFGFNEVAVIADAEIAANFLPKLLEAVDKFGVELLGPSMFFGPHANGWLLRPDSAEEGAREISEELVALRPSPPRFVILMIDEPRLGRAVLCAAFHLGLSSHITFMTFGWLGDIWWRDLPQGYHCTEQDMEVAVNQTISTQAVQKRSDLGTRLSCSASATAADFFADLGDVLEEAASSADAVCTYAKMLHELIYTHGNTLAELEDSSDDIYSQAQQILEATDFEGTQGRMQFLPGLPDPHGAVEIQQIQISNFTQMQKTLLARYAAGAFSWFGCGDVAPGRKVGSCQWSQLGEQYRL</sequence>
<dbReference type="GO" id="GO:0007214">
    <property type="term" value="P:gamma-aminobutyric acid signaling pathway"/>
    <property type="evidence" value="ECO:0007669"/>
    <property type="project" value="TreeGrafter"/>
</dbReference>
<reference evidence="10" key="1">
    <citation type="submission" date="2021-02" db="EMBL/GenBank/DDBJ databases">
        <authorList>
            <person name="Dougan E. K."/>
            <person name="Rhodes N."/>
            <person name="Thang M."/>
            <person name="Chan C."/>
        </authorList>
    </citation>
    <scope>NUCLEOTIDE SEQUENCE</scope>
</reference>
<dbReference type="Proteomes" id="UP000654075">
    <property type="component" value="Unassembled WGS sequence"/>
</dbReference>
<keyword evidence="5" id="KW-0472">Membrane</keyword>
<dbReference type="InterPro" id="IPR000337">
    <property type="entry name" value="GPCR_3"/>
</dbReference>
<dbReference type="InterPro" id="IPR002455">
    <property type="entry name" value="GPCR3_GABA-B"/>
</dbReference>
<dbReference type="Pfam" id="PF01094">
    <property type="entry name" value="ANF_receptor"/>
    <property type="match status" value="1"/>
</dbReference>
<evidence type="ECO:0000256" key="3">
    <source>
        <dbReference type="ARBA" id="ARBA00022989"/>
    </source>
</evidence>
<dbReference type="AlphaFoldDB" id="A0A813H874"/>
<gene>
    <name evidence="10" type="ORF">PGLA1383_LOCUS49693</name>
</gene>
<comment type="caution">
    <text evidence="10">The sequence shown here is derived from an EMBL/GenBank/DDBJ whole genome shotgun (WGS) entry which is preliminary data.</text>
</comment>
<feature type="domain" description="Receptor ligand binding region" evidence="9">
    <location>
        <begin position="48"/>
        <end position="400"/>
    </location>
</feature>
<dbReference type="PANTHER" id="PTHR10519">
    <property type="entry name" value="GABA-B RECEPTOR"/>
    <property type="match status" value="1"/>
</dbReference>
<dbReference type="PANTHER" id="PTHR10519:SF20">
    <property type="entry name" value="G-PROTEIN COUPLED RECEPTOR 156-RELATED"/>
    <property type="match status" value="1"/>
</dbReference>
<keyword evidence="4" id="KW-0297">G-protein coupled receptor</keyword>
<organism evidence="10 11">
    <name type="scientific">Polarella glacialis</name>
    <name type="common">Dinoflagellate</name>
    <dbReference type="NCBI Taxonomy" id="89957"/>
    <lineage>
        <taxon>Eukaryota</taxon>
        <taxon>Sar</taxon>
        <taxon>Alveolata</taxon>
        <taxon>Dinophyceae</taxon>
        <taxon>Suessiales</taxon>
        <taxon>Suessiaceae</taxon>
        <taxon>Polarella</taxon>
    </lineage>
</organism>
<evidence type="ECO:0000256" key="2">
    <source>
        <dbReference type="ARBA" id="ARBA00022692"/>
    </source>
</evidence>
<comment type="subcellular location">
    <subcellularLocation>
        <location evidence="1">Membrane</location>
        <topology evidence="1">Multi-pass membrane protein</topology>
    </subcellularLocation>
</comment>
<dbReference type="SUPFAM" id="SSF53822">
    <property type="entry name" value="Periplasmic binding protein-like I"/>
    <property type="match status" value="1"/>
</dbReference>
<protein>
    <recommendedName>
        <fullName evidence="9">Receptor ligand binding region domain-containing protein</fullName>
    </recommendedName>
</protein>
<name>A0A813H874_POLGL</name>
<dbReference type="Gene3D" id="3.40.50.2300">
    <property type="match status" value="2"/>
</dbReference>
<evidence type="ECO:0000256" key="5">
    <source>
        <dbReference type="ARBA" id="ARBA00023136"/>
    </source>
</evidence>
<proteinExistence type="predicted"/>
<evidence type="ECO:0000313" key="11">
    <source>
        <dbReference type="Proteomes" id="UP000654075"/>
    </source>
</evidence>
<keyword evidence="7" id="KW-0325">Glycoprotein</keyword>
<evidence type="ECO:0000259" key="9">
    <source>
        <dbReference type="Pfam" id="PF01094"/>
    </source>
</evidence>
<keyword evidence="11" id="KW-1185">Reference proteome</keyword>
<evidence type="ECO:0000256" key="6">
    <source>
        <dbReference type="ARBA" id="ARBA00023170"/>
    </source>
</evidence>
<keyword evidence="3" id="KW-1133">Transmembrane helix</keyword>
<dbReference type="PRINTS" id="PR00248">
    <property type="entry name" value="GPCRMGR"/>
</dbReference>
<accession>A0A813H874</accession>
<evidence type="ECO:0000256" key="4">
    <source>
        <dbReference type="ARBA" id="ARBA00023040"/>
    </source>
</evidence>
<keyword evidence="6" id="KW-0675">Receptor</keyword>
<dbReference type="OrthoDB" id="17569at2759"/>
<dbReference type="GO" id="GO:0004965">
    <property type="term" value="F:G protein-coupled GABA receptor activity"/>
    <property type="evidence" value="ECO:0007669"/>
    <property type="project" value="InterPro"/>
</dbReference>
<evidence type="ECO:0000256" key="7">
    <source>
        <dbReference type="ARBA" id="ARBA00023180"/>
    </source>
</evidence>
<evidence type="ECO:0000313" key="10">
    <source>
        <dbReference type="EMBL" id="CAE8634021.1"/>
    </source>
</evidence>
<evidence type="ECO:0000256" key="8">
    <source>
        <dbReference type="ARBA" id="ARBA00023224"/>
    </source>
</evidence>
<dbReference type="InterPro" id="IPR028082">
    <property type="entry name" value="Peripla_BP_I"/>
</dbReference>
<dbReference type="InterPro" id="IPR001828">
    <property type="entry name" value="ANF_lig-bd_rcpt"/>
</dbReference>
<dbReference type="EMBL" id="CAJNNV010030881">
    <property type="protein sequence ID" value="CAE8634021.1"/>
    <property type="molecule type" value="Genomic_DNA"/>
</dbReference>
<evidence type="ECO:0000256" key="1">
    <source>
        <dbReference type="ARBA" id="ARBA00004141"/>
    </source>
</evidence>
<dbReference type="GO" id="GO:0038039">
    <property type="term" value="C:G protein-coupled receptor heterodimeric complex"/>
    <property type="evidence" value="ECO:0007669"/>
    <property type="project" value="TreeGrafter"/>
</dbReference>
<keyword evidence="2" id="KW-0812">Transmembrane</keyword>